<feature type="transmembrane region" description="Helical" evidence="1">
    <location>
        <begin position="6"/>
        <end position="24"/>
    </location>
</feature>
<dbReference type="InterPro" id="IPR025428">
    <property type="entry name" value="Spore_YhaL"/>
</dbReference>
<protein>
    <submittedName>
        <fullName evidence="2">Sporulation YhaL family protein</fullName>
    </submittedName>
</protein>
<keyword evidence="3" id="KW-1185">Reference proteome</keyword>
<evidence type="ECO:0000256" key="1">
    <source>
        <dbReference type="SAM" id="Phobius"/>
    </source>
</evidence>
<dbReference type="RefSeq" id="WP_390272148.1">
    <property type="nucleotide sequence ID" value="NZ_JBHRSA010000041.1"/>
</dbReference>
<name>A0ABV7CWF2_9BACI</name>
<reference evidence="3" key="1">
    <citation type="journal article" date="2019" name="Int. J. Syst. Evol. Microbiol.">
        <title>The Global Catalogue of Microorganisms (GCM) 10K type strain sequencing project: providing services to taxonomists for standard genome sequencing and annotation.</title>
        <authorList>
            <consortium name="The Broad Institute Genomics Platform"/>
            <consortium name="The Broad Institute Genome Sequencing Center for Infectious Disease"/>
            <person name="Wu L."/>
            <person name="Ma J."/>
        </authorList>
    </citation>
    <scope>NUCLEOTIDE SEQUENCE [LARGE SCALE GENOMIC DNA]</scope>
    <source>
        <strain evidence="3">KCTC 13128</strain>
    </source>
</reference>
<gene>
    <name evidence="2" type="ORF">ACFOGI_10560</name>
</gene>
<dbReference type="Pfam" id="PF14147">
    <property type="entry name" value="Spore_YhaL"/>
    <property type="match status" value="1"/>
</dbReference>
<evidence type="ECO:0000313" key="2">
    <source>
        <dbReference type="EMBL" id="MFC3040689.1"/>
    </source>
</evidence>
<keyword evidence="1" id="KW-0472">Membrane</keyword>
<keyword evidence="1" id="KW-1133">Transmembrane helix</keyword>
<keyword evidence="1" id="KW-0812">Transmembrane</keyword>
<evidence type="ECO:0000313" key="3">
    <source>
        <dbReference type="Proteomes" id="UP001595279"/>
    </source>
</evidence>
<proteinExistence type="predicted"/>
<sequence length="61" mass="7388">MILGVSWWVYVVIFLIFFSGVMSYRAMQAERKLEEEAAEQEGKIYMERMEIERDRRRQGSH</sequence>
<dbReference type="Proteomes" id="UP001595279">
    <property type="component" value="Unassembled WGS sequence"/>
</dbReference>
<accession>A0ABV7CWF2</accession>
<organism evidence="2 3">
    <name type="scientific">Virgibacillus xinjiangensis</name>
    <dbReference type="NCBI Taxonomy" id="393090"/>
    <lineage>
        <taxon>Bacteria</taxon>
        <taxon>Bacillati</taxon>
        <taxon>Bacillota</taxon>
        <taxon>Bacilli</taxon>
        <taxon>Bacillales</taxon>
        <taxon>Bacillaceae</taxon>
        <taxon>Virgibacillus</taxon>
    </lineage>
</organism>
<comment type="caution">
    <text evidence="2">The sequence shown here is derived from an EMBL/GenBank/DDBJ whole genome shotgun (WGS) entry which is preliminary data.</text>
</comment>
<dbReference type="EMBL" id="JBHRSA010000041">
    <property type="protein sequence ID" value="MFC3040689.1"/>
    <property type="molecule type" value="Genomic_DNA"/>
</dbReference>